<keyword evidence="3" id="KW-1185">Reference proteome</keyword>
<comment type="caution">
    <text evidence="1">The sequence shown here is derived from an EMBL/GenBank/DDBJ whole genome shotgun (WGS) entry which is preliminary data.</text>
</comment>
<protein>
    <submittedName>
        <fullName evidence="1">Uncharacterized protein</fullName>
    </submittedName>
</protein>
<reference evidence="1 3" key="1">
    <citation type="journal article" date="2019" name="Sci. Rep.">
        <title>A high-quality genome of Eragrostis curvula grass provides insights into Poaceae evolution and supports new strategies to enhance forage quality.</title>
        <authorList>
            <person name="Carballo J."/>
            <person name="Santos B.A.C.M."/>
            <person name="Zappacosta D."/>
            <person name="Garbus I."/>
            <person name="Selva J.P."/>
            <person name="Gallo C.A."/>
            <person name="Diaz A."/>
            <person name="Albertini E."/>
            <person name="Caccamo M."/>
            <person name="Echenique V."/>
        </authorList>
    </citation>
    <scope>NUCLEOTIDE SEQUENCE [LARGE SCALE GENOMIC DNA]</scope>
    <source>
        <strain evidence="3">cv. Victoria</strain>
        <tissue evidence="1">Leaf</tissue>
    </source>
</reference>
<organism evidence="1 3">
    <name type="scientific">Eragrostis curvula</name>
    <name type="common">weeping love grass</name>
    <dbReference type="NCBI Taxonomy" id="38414"/>
    <lineage>
        <taxon>Eukaryota</taxon>
        <taxon>Viridiplantae</taxon>
        <taxon>Streptophyta</taxon>
        <taxon>Embryophyta</taxon>
        <taxon>Tracheophyta</taxon>
        <taxon>Spermatophyta</taxon>
        <taxon>Magnoliopsida</taxon>
        <taxon>Liliopsida</taxon>
        <taxon>Poales</taxon>
        <taxon>Poaceae</taxon>
        <taxon>PACMAD clade</taxon>
        <taxon>Chloridoideae</taxon>
        <taxon>Eragrostideae</taxon>
        <taxon>Eragrostidinae</taxon>
        <taxon>Eragrostis</taxon>
    </lineage>
</organism>
<sequence length="74" mass="8271">PVQLLFHRSWNGSDEQSFIVVPTSSFEPESACFRASVNQERSNGAVSMPLVHRYGPCAPWQPTDDKPSLTETLH</sequence>
<feature type="non-terminal residue" evidence="1">
    <location>
        <position position="1"/>
    </location>
</feature>
<name>A0A5J9SFI8_9POAL</name>
<dbReference type="EMBL" id="RWGY01000980">
    <property type="protein sequence ID" value="TVT97583.1"/>
    <property type="molecule type" value="Genomic_DNA"/>
</dbReference>
<evidence type="ECO:0000313" key="3">
    <source>
        <dbReference type="Proteomes" id="UP000324897"/>
    </source>
</evidence>
<dbReference type="Gramene" id="TVU03312">
    <property type="protein sequence ID" value="TVU03312"/>
    <property type="gene ID" value="EJB05_51159"/>
</dbReference>
<proteinExistence type="predicted"/>
<accession>A0A5J9SFI8</accession>
<evidence type="ECO:0000313" key="1">
    <source>
        <dbReference type="EMBL" id="TVT97583.1"/>
    </source>
</evidence>
<evidence type="ECO:0000313" key="2">
    <source>
        <dbReference type="EMBL" id="TVU03312.1"/>
    </source>
</evidence>
<dbReference type="AlphaFoldDB" id="A0A5J9SFI8"/>
<gene>
    <name evidence="2" type="ORF">EJB05_51159</name>
    <name evidence="1" type="ORF">EJB05_57159</name>
</gene>
<dbReference type="Gramene" id="TVT97583">
    <property type="protein sequence ID" value="TVT97583"/>
    <property type="gene ID" value="EJB05_57159"/>
</dbReference>
<dbReference type="Proteomes" id="UP000324897">
    <property type="component" value="Unassembled WGS sequence"/>
</dbReference>
<dbReference type="EMBL" id="RWGY01000196">
    <property type="protein sequence ID" value="TVU03312.1"/>
    <property type="molecule type" value="Genomic_DNA"/>
</dbReference>